<feature type="compositionally biased region" description="Acidic residues" evidence="2">
    <location>
        <begin position="1131"/>
        <end position="1143"/>
    </location>
</feature>
<comment type="caution">
    <text evidence="3">The sequence shown here is derived from an EMBL/GenBank/DDBJ whole genome shotgun (WGS) entry which is preliminary data.</text>
</comment>
<feature type="coiled-coil region" evidence="1">
    <location>
        <begin position="323"/>
        <end position="350"/>
    </location>
</feature>
<dbReference type="EMBL" id="CAJJDO010000118">
    <property type="protein sequence ID" value="CAD8198228.1"/>
    <property type="molecule type" value="Genomic_DNA"/>
</dbReference>
<evidence type="ECO:0000313" key="3">
    <source>
        <dbReference type="EMBL" id="CAD8198228.1"/>
    </source>
</evidence>
<dbReference type="OrthoDB" id="311425at2759"/>
<gene>
    <name evidence="3" type="ORF">PPENT_87.1.T1180022</name>
</gene>
<dbReference type="PANTHER" id="PTHR35366:SF3">
    <property type="entry name" value="CW-TYPE DOMAIN-CONTAINING PROTEIN"/>
    <property type="match status" value="1"/>
</dbReference>
<feature type="compositionally biased region" description="Basic and acidic residues" evidence="2">
    <location>
        <begin position="640"/>
        <end position="1111"/>
    </location>
</feature>
<proteinExistence type="predicted"/>
<keyword evidence="4" id="KW-1185">Reference proteome</keyword>
<name>A0A8S1XB30_9CILI</name>
<organism evidence="3 4">
    <name type="scientific">Paramecium pentaurelia</name>
    <dbReference type="NCBI Taxonomy" id="43138"/>
    <lineage>
        <taxon>Eukaryota</taxon>
        <taxon>Sar</taxon>
        <taxon>Alveolata</taxon>
        <taxon>Ciliophora</taxon>
        <taxon>Intramacronucleata</taxon>
        <taxon>Oligohymenophorea</taxon>
        <taxon>Peniculida</taxon>
        <taxon>Parameciidae</taxon>
        <taxon>Paramecium</taxon>
    </lineage>
</organism>
<keyword evidence="1" id="KW-0175">Coiled coil</keyword>
<feature type="compositionally biased region" description="Low complexity" evidence="2">
    <location>
        <begin position="1150"/>
        <end position="1167"/>
    </location>
</feature>
<sequence>MLKDLEYPQQLVITPYLASNSVGYHKEYPKSLYKQVFEPDIIMKPNYKAIKIFDPQELVRHLQKNFPLIRKNILQFDDQMKKLNLTFGHMIVNGFHIDDFLKKFFFVLDKRLHKFFDHLDQSVFKLDGKQSQELIPGDYRIGDTRQHIRQKLIDMSNDLVTKFASRKTPQEYDREVIKKIDQILRVYELLKYDQGWHFIINITKFNLEDLLERVCNNDLTQFSKIDELIESMFLISMKQIKDATEHENTSPLFVFNKDVVLSKFHSIINDRTDPQMSTDDLYYVSKTVCMRDRRIIYNEFYNQINKELKEIAPEYFQFATTEKSEYLKKREELHKKLLKIQNDWESLKEDENYYLILEDRINEEDLRKVPLTSEQQLQQLQKLNIFANKASNLQYDAVTLFKDILDHKDNSKLLIESKLQEALEKAKQFYNKMTPGRAPQSNQIKQHVDSLYSELIILLNSDISKYQGQMSLTDKSIEQQLAKNKQNPYLQQVSKEIQRQQHVRDHMQKEQENEMKKRSELVNEQIDLMIRQQYQRDLFKEDGSTRPTQPVNAGKIMEGSSITNEHYYEKKVANYQKPEQEAGKYEKKINNNKGQNVSSLSRDVYVASTPQYYVDKIMGQPVSSEQLREQLQNKYNQPPKKNDPYKEIPKQEPPKKPDPPKEIPKQEPPKKAEPPKEIPKKEPNKKPDPPKEIPKQEPPKKPDPPKEIPKQEPPKKPDPPKEIPKQEPPKKAEPPKEIPKQEPPKKAEPPKEIPKQEPPKKPDPPKEIPKQEPPKKPDPPKEIPKQEPPKKPDPPKEIPKQEPPKKPDPPKEIPKQEPPKKPDPPKEIPKQEPPKKPDPPKEIPKQEPPKKPDPPKEIPKQEPPKKPDPPKEIPKQEPPKKPDPPKEIPKQEPPKKPDPPKEIPKQEPPKKPDPPKEIPKQEPPKKPDPPKEIPKQEPPKKPDPPKEIPKQEPPKKPDPPKEIPKQEPPKKPDPPKEIPKQEPPKKPDPPKEIPKQEPPKKPDPPKEIPKQEPPKKPDPPKEIPKQEPPKKPDPPKEIPKQEPPKKPDPPKEIPKQEPPKKPDPPKEIPKQEPPKKPDPPTVVHKQEPPTKAEPSKEIPKQEPHKKPEPQKYMEQPNQKQKNVDPYAIDFADNDDLDDDEFDNDYNPKAQQFLQQQQPQRGLNQYQQPSIKPGNDFNLDSEEDNQRPQNLNEILQPDEEGEEIDQILITPENLPIINKYTKGTKFGKSTPITIQEFNTFDHVIQLFEDFIIQDEAYFLDFDETGQVLFIFEKLLSQEEPQEEIDEIEKYIQAKFFEKTQRTNFGEQRNFFPFEDNPFLFYLIEKDPLQKQLILYYDEQPKEDHMGEEFSQFLSIFQQLFLCEEYEISQALLPAQSKKKLDSFGPDGKYLKYMLTVFTIIYEQQANQGDIIINDDTIARAFWALHQATELYTLLQENEEDVRNAFVDILQQAQKNDKTVQIATIEEPYSKQGIENLQQQVQEIYQDFLQNKAIKQSFFSIDIIIQQEQKYCLYVHLQKVAQLNFLKIFTLQSYGELNQQMLEFLLMDDGLFTQKVYMDFPRHNFFQEYSEVTLGAFYHLVVKKNLKPEEAMVNLVFSLVPYNLIFTKQE</sequence>
<dbReference type="Proteomes" id="UP000689195">
    <property type="component" value="Unassembled WGS sequence"/>
</dbReference>
<feature type="compositionally biased region" description="Polar residues" evidence="2">
    <location>
        <begin position="626"/>
        <end position="636"/>
    </location>
</feature>
<dbReference type="PANTHER" id="PTHR35366">
    <property type="entry name" value="PROTEIN CBG18620"/>
    <property type="match status" value="1"/>
</dbReference>
<reference evidence="3" key="1">
    <citation type="submission" date="2021-01" db="EMBL/GenBank/DDBJ databases">
        <authorList>
            <consortium name="Genoscope - CEA"/>
            <person name="William W."/>
        </authorList>
    </citation>
    <scope>NUCLEOTIDE SEQUENCE</scope>
</reference>
<evidence type="ECO:0000313" key="4">
    <source>
        <dbReference type="Proteomes" id="UP000689195"/>
    </source>
</evidence>
<accession>A0A8S1XB30</accession>
<evidence type="ECO:0000256" key="2">
    <source>
        <dbReference type="SAM" id="MobiDB-lite"/>
    </source>
</evidence>
<evidence type="ECO:0000256" key="1">
    <source>
        <dbReference type="SAM" id="Coils"/>
    </source>
</evidence>
<feature type="region of interest" description="Disordered" evidence="2">
    <location>
        <begin position="626"/>
        <end position="1186"/>
    </location>
</feature>
<protein>
    <submittedName>
        <fullName evidence="3">Uncharacterized protein</fullName>
    </submittedName>
</protein>